<reference evidence="1" key="1">
    <citation type="submission" date="2023-04" db="EMBL/GenBank/DDBJ databases">
        <title>Draft Genome sequencing of Naganishia species isolated from polar environments using Oxford Nanopore Technology.</title>
        <authorList>
            <person name="Leo P."/>
            <person name="Venkateswaran K."/>
        </authorList>
    </citation>
    <scope>NUCLEOTIDE SEQUENCE</scope>
    <source>
        <strain evidence="1">MNA-CCFEE 5262</strain>
    </source>
</reference>
<keyword evidence="2" id="KW-1185">Reference proteome</keyword>
<evidence type="ECO:0000313" key="1">
    <source>
        <dbReference type="EMBL" id="KAJ9103321.1"/>
    </source>
</evidence>
<organism evidence="1 2">
    <name type="scientific">Naganishia adeliensis</name>
    <dbReference type="NCBI Taxonomy" id="92952"/>
    <lineage>
        <taxon>Eukaryota</taxon>
        <taxon>Fungi</taxon>
        <taxon>Dikarya</taxon>
        <taxon>Basidiomycota</taxon>
        <taxon>Agaricomycotina</taxon>
        <taxon>Tremellomycetes</taxon>
        <taxon>Filobasidiales</taxon>
        <taxon>Filobasidiaceae</taxon>
        <taxon>Naganishia</taxon>
    </lineage>
</organism>
<dbReference type="Proteomes" id="UP001230649">
    <property type="component" value="Unassembled WGS sequence"/>
</dbReference>
<proteinExistence type="predicted"/>
<protein>
    <submittedName>
        <fullName evidence="1">Uncharacterized protein</fullName>
    </submittedName>
</protein>
<gene>
    <name evidence="1" type="ORF">QFC20_004798</name>
</gene>
<name>A0ACC2VX04_9TREE</name>
<evidence type="ECO:0000313" key="2">
    <source>
        <dbReference type="Proteomes" id="UP001230649"/>
    </source>
</evidence>
<accession>A0ACC2VX04</accession>
<sequence>MTSYAPAWQTEELAEEWVEHSTSLPSNGSSPSSTKSFDSTKFVARSSGQQGMRIVSGHTTFPSPHHSAPRNQQKRHPSTTYDLESPPTSNHSQSSASGSSPTAPGDRSTVPAGTFLVKPEDAVNDDDGLKRNPFIGGGGDIGAGDGGSLFQRLELERMFDPPREGLVAVREEDQPVGEEQGHGQGEVPLRRTSHSYVPVRPSRLSNSMTPSAGDTSMSSSGDGSTSMIQHGSQQPSRAPHEQVEEDSYEHGDSSSEDEAYPQHSTRRTTMRRFSGEPGSMRDVEFTFSPSPIRKRPSAQTLVTHTSRPTTSSDVSPSGVSPAAARGKKPFLLFQRQVDTEGYDSVRSRELIARIVVGGTPLRDLVARRVGGSPPPRTQGYMHGVVRNRVDSRVSGGRRHGQLAKQWSTSSGSPGKSEWELVVRESGDSREEYEEREEDEEAVYGYSASGSEDAVDQSSMTASLNVSQSRSSKFNHHAHPFPVDASSASEAQEDEVSVKDGQRRSWGEKGQELLDRIRDVGTDKSDSWNSWSRSSQGAEGQGEAVQASGPASPPAAQAQQPVPQYGTVTSSNSGGTTSSNNTITSRYLSAGINMLEKIKERKGNSTERPGADSARRRVGRPMSPVSVKALRRRIFARWRNRLRIEDRTEEETAAEPVPRLARSQQEDMNRYISSTSTANTATTAISTSFVKHRGPPPPTPHGRAQGVRTIGLNDIPQIPRQVGNMVFDPVRGWVKAKAPLQTDREASPMSGDGKSSSAESVDIFAGMESLRDEEGTPQPEPAPQIVLPRRTGQNLSPVLEVSMSHVQEETFQPGEEVDPTMSSFALVETTQTAWPRSAPTNRDEKPQLEASATSRLASLSLEKKPQGPEEVPLTTQDDAQYGAQGTPERPIIQRPELRECISAPTPLQTDPLQSTPAVRSILKVGSAEMSATKAGKAPATPMSAIKIAVPEDSARRSVSFSDGRTHGKILEHNARVNGATRKQRNWSALAPEDDIFNSQDGSSNGEQSVLPMHPSVRSKRIQNMLTDLSGNASETPSKTSNSGSRKLSLLSDPSPATVTDTALSESSFHSRVRQARRSKADATFLTECSFGVAHDRLVEVITEVQPYEPHWERLKKIDLSKRGVDSVARLKEFCPDLDEANLLTNVSSVDYLANLQYLDVSHNQIDSVNALSCLKHLRELRLDYNQVQDLKDIMGMDSLVKLSCKGNAIKTVDFSCAQWTNLESLDLSRNQISHVEGLETLSSLTTLNLDHNRLTQCTASAEMRNLRALRLSHNRLTTVETSNFPRLRSLYADSNQIQTLAQSMNQKPVRLEYLSLRDQDVYDLSLPYDHLRDVKRLYISGNHLSSQFFPARPLYSLVYLEAAACSMSKWPENFALRLPNLRILNMNYNFLEDLSGLEGLQGLRKLMMIGCRLGEERSSSVMRSVRQIGTLEEIDLRMNPLNSNFYLPLMINEASPNTMIYPADASASDSGTHTSLSTDKWAGMDDKFRQLLPDKWYFKRLVYRGALKLACETIGVIDGIQLTHGEMRKAIELMEDAAMKGKTAV</sequence>
<comment type="caution">
    <text evidence="1">The sequence shown here is derived from an EMBL/GenBank/DDBJ whole genome shotgun (WGS) entry which is preliminary data.</text>
</comment>
<dbReference type="EMBL" id="JASBWS010000059">
    <property type="protein sequence ID" value="KAJ9103321.1"/>
    <property type="molecule type" value="Genomic_DNA"/>
</dbReference>